<evidence type="ECO:0000256" key="2">
    <source>
        <dbReference type="ARBA" id="ARBA00009053"/>
    </source>
</evidence>
<dbReference type="InterPro" id="IPR027113">
    <property type="entry name" value="Transc_fact_NFYB/HAP3"/>
</dbReference>
<dbReference type="Pfam" id="PF00808">
    <property type="entry name" value="CBFD_NFYB_HMF"/>
    <property type="match status" value="1"/>
</dbReference>
<evidence type="ECO:0000259" key="9">
    <source>
        <dbReference type="Pfam" id="PF00808"/>
    </source>
</evidence>
<dbReference type="GO" id="GO:0046982">
    <property type="term" value="F:protein heterodimerization activity"/>
    <property type="evidence" value="ECO:0007669"/>
    <property type="project" value="InterPro"/>
</dbReference>
<evidence type="ECO:0000313" key="11">
    <source>
        <dbReference type="Proteomes" id="UP000094527"/>
    </source>
</evidence>
<reference evidence="10 11" key="1">
    <citation type="journal article" date="2016" name="Genome Biol. Evol.">
        <title>Gene Family Evolution Reflects Adaptation to Soil Environmental Stressors in the Genome of the Collembolan Orchesella cincta.</title>
        <authorList>
            <person name="Faddeeva-Vakhrusheva A."/>
            <person name="Derks M.F."/>
            <person name="Anvar S.Y."/>
            <person name="Agamennone V."/>
            <person name="Suring W."/>
            <person name="Smit S."/>
            <person name="van Straalen N.M."/>
            <person name="Roelofs D."/>
        </authorList>
    </citation>
    <scope>NUCLEOTIDE SEQUENCE [LARGE SCALE GENOMIC DNA]</scope>
    <source>
        <tissue evidence="10">Mixed pool</tissue>
    </source>
</reference>
<dbReference type="FunFam" id="1.10.20.10:FF:000110">
    <property type="entry name" value="Nuclear factor Y, subunit B1"/>
    <property type="match status" value="1"/>
</dbReference>
<dbReference type="InterPro" id="IPR009072">
    <property type="entry name" value="Histone-fold"/>
</dbReference>
<dbReference type="SUPFAM" id="SSF47113">
    <property type="entry name" value="Histone-fold"/>
    <property type="match status" value="1"/>
</dbReference>
<keyword evidence="6" id="KW-0804">Transcription</keyword>
<comment type="subcellular location">
    <subcellularLocation>
        <location evidence="1">Nucleus</location>
    </subcellularLocation>
</comment>
<dbReference type="CDD" id="cd22907">
    <property type="entry name" value="HFD_NFYB"/>
    <property type="match status" value="1"/>
</dbReference>
<evidence type="ECO:0000256" key="4">
    <source>
        <dbReference type="ARBA" id="ARBA00023125"/>
    </source>
</evidence>
<evidence type="ECO:0000256" key="5">
    <source>
        <dbReference type="ARBA" id="ARBA00023159"/>
    </source>
</evidence>
<dbReference type="GO" id="GO:0001228">
    <property type="term" value="F:DNA-binding transcription activator activity, RNA polymerase II-specific"/>
    <property type="evidence" value="ECO:0007669"/>
    <property type="project" value="InterPro"/>
</dbReference>
<dbReference type="GO" id="GO:0016602">
    <property type="term" value="C:CCAAT-binding factor complex"/>
    <property type="evidence" value="ECO:0007669"/>
    <property type="project" value="InterPro"/>
</dbReference>
<dbReference type="PANTHER" id="PTHR11064">
    <property type="entry name" value="CCAAT-BINDING TRANSCRIPTION FACTOR-RELATED"/>
    <property type="match status" value="1"/>
</dbReference>
<dbReference type="Gene3D" id="1.10.20.10">
    <property type="entry name" value="Histone, subunit A"/>
    <property type="match status" value="1"/>
</dbReference>
<keyword evidence="4" id="KW-0238">DNA-binding</keyword>
<dbReference type="Proteomes" id="UP000094527">
    <property type="component" value="Unassembled WGS sequence"/>
</dbReference>
<dbReference type="GO" id="GO:0000978">
    <property type="term" value="F:RNA polymerase II cis-regulatory region sequence-specific DNA binding"/>
    <property type="evidence" value="ECO:0007669"/>
    <property type="project" value="TreeGrafter"/>
</dbReference>
<evidence type="ECO:0000256" key="1">
    <source>
        <dbReference type="ARBA" id="ARBA00004123"/>
    </source>
</evidence>
<feature type="domain" description="Transcription factor CBF/NF-Y/archaeal histone" evidence="9">
    <location>
        <begin position="56"/>
        <end position="120"/>
    </location>
</feature>
<keyword evidence="7" id="KW-0539">Nucleus</keyword>
<proteinExistence type="inferred from homology"/>
<gene>
    <name evidence="10" type="ORF">Ocin01_01121</name>
</gene>
<dbReference type="PANTHER" id="PTHR11064:SF9">
    <property type="entry name" value="NUCLEAR TRANSCRIPTION FACTOR Y SUBUNIT BETA"/>
    <property type="match status" value="1"/>
</dbReference>
<feature type="compositionally biased region" description="Acidic residues" evidence="8">
    <location>
        <begin position="31"/>
        <end position="41"/>
    </location>
</feature>
<sequence length="213" mass="23155">MMDSASENEDLGTSYLTHQVHDASHIFLSAAEEDTEDSRDGDDDKPTGLLREQDRFLPIANVARLMKKSIPKTGKIAKEARECVQECVSEFVSFITSEASDRCHQEKRKTINGEDILFAMSSLGFDNYVEPLKMYLQKYREANKGDKAIAMGSAGEGSESTTTAASFVGETVEEATANPQGNTVVFAYDLGHGHVQVQPTTTSAGNGTNYTVG</sequence>
<evidence type="ECO:0000256" key="7">
    <source>
        <dbReference type="ARBA" id="ARBA00023242"/>
    </source>
</evidence>
<evidence type="ECO:0000256" key="8">
    <source>
        <dbReference type="SAM" id="MobiDB-lite"/>
    </source>
</evidence>
<dbReference type="EMBL" id="LJIJ01000021">
    <property type="protein sequence ID" value="ODN05577.1"/>
    <property type="molecule type" value="Genomic_DNA"/>
</dbReference>
<dbReference type="InterPro" id="IPR003958">
    <property type="entry name" value="CBFA_NFYB_domain"/>
</dbReference>
<comment type="caution">
    <text evidence="10">The sequence shown here is derived from an EMBL/GenBank/DDBJ whole genome shotgun (WGS) entry which is preliminary data.</text>
</comment>
<dbReference type="AlphaFoldDB" id="A0A1D2NK17"/>
<dbReference type="STRING" id="48709.A0A1D2NK17"/>
<organism evidence="10 11">
    <name type="scientific">Orchesella cincta</name>
    <name type="common">Springtail</name>
    <name type="synonym">Podura cincta</name>
    <dbReference type="NCBI Taxonomy" id="48709"/>
    <lineage>
        <taxon>Eukaryota</taxon>
        <taxon>Metazoa</taxon>
        <taxon>Ecdysozoa</taxon>
        <taxon>Arthropoda</taxon>
        <taxon>Hexapoda</taxon>
        <taxon>Collembola</taxon>
        <taxon>Entomobryomorpha</taxon>
        <taxon>Entomobryoidea</taxon>
        <taxon>Orchesellidae</taxon>
        <taxon>Orchesellinae</taxon>
        <taxon>Orchesella</taxon>
    </lineage>
</organism>
<accession>A0A1D2NK17</accession>
<evidence type="ECO:0000256" key="3">
    <source>
        <dbReference type="ARBA" id="ARBA00023015"/>
    </source>
</evidence>
<keyword evidence="5" id="KW-0010">Activator</keyword>
<name>A0A1D2NK17_ORCCI</name>
<dbReference type="OrthoDB" id="386949at2759"/>
<feature type="region of interest" description="Disordered" evidence="8">
    <location>
        <begin position="30"/>
        <end position="50"/>
    </location>
</feature>
<dbReference type="PRINTS" id="PR00615">
    <property type="entry name" value="CCAATSUBUNTA"/>
</dbReference>
<protein>
    <submittedName>
        <fullName evidence="10">Nuclear transcription factor Y subunit beta</fullName>
    </submittedName>
</protein>
<evidence type="ECO:0000256" key="6">
    <source>
        <dbReference type="ARBA" id="ARBA00023163"/>
    </source>
</evidence>
<comment type="similarity">
    <text evidence="2">Belongs to the NFYB/HAP3 subunit family.</text>
</comment>
<evidence type="ECO:0000313" key="10">
    <source>
        <dbReference type="EMBL" id="ODN05577.1"/>
    </source>
</evidence>
<keyword evidence="3" id="KW-0805">Transcription regulation</keyword>
<dbReference type="OMA" id="QVHDASH"/>
<keyword evidence="11" id="KW-1185">Reference proteome</keyword>